<reference evidence="3 4" key="1">
    <citation type="submission" date="2018-06" db="EMBL/GenBank/DDBJ databases">
        <title>A transcriptomic atlas of mushroom development highlights an independent origin of complex multicellularity.</title>
        <authorList>
            <consortium name="DOE Joint Genome Institute"/>
            <person name="Krizsan K."/>
            <person name="Almasi E."/>
            <person name="Merenyi Z."/>
            <person name="Sahu N."/>
            <person name="Viragh M."/>
            <person name="Koszo T."/>
            <person name="Mondo S."/>
            <person name="Kiss B."/>
            <person name="Balint B."/>
            <person name="Kues U."/>
            <person name="Barry K."/>
            <person name="Hegedus J.C."/>
            <person name="Henrissat B."/>
            <person name="Johnson J."/>
            <person name="Lipzen A."/>
            <person name="Ohm R."/>
            <person name="Nagy I."/>
            <person name="Pangilinan J."/>
            <person name="Yan J."/>
            <person name="Xiong Y."/>
            <person name="Grigoriev I.V."/>
            <person name="Hibbett D.S."/>
            <person name="Nagy L.G."/>
        </authorList>
    </citation>
    <scope>NUCLEOTIDE SEQUENCE [LARGE SCALE GENOMIC DNA]</scope>
    <source>
        <strain evidence="3 4">SZMC22713</strain>
    </source>
</reference>
<keyword evidence="1" id="KW-1133">Transmembrane helix</keyword>
<dbReference type="EMBL" id="ML170162">
    <property type="protein sequence ID" value="TDL26140.1"/>
    <property type="molecule type" value="Genomic_DNA"/>
</dbReference>
<feature type="transmembrane region" description="Helical" evidence="1">
    <location>
        <begin position="135"/>
        <end position="154"/>
    </location>
</feature>
<evidence type="ECO:0008006" key="5">
    <source>
        <dbReference type="Google" id="ProtNLM"/>
    </source>
</evidence>
<evidence type="ECO:0000256" key="2">
    <source>
        <dbReference type="SAM" id="SignalP"/>
    </source>
</evidence>
<feature type="chain" id="PRO_5021287073" description="Pali-domain-containing protein" evidence="2">
    <location>
        <begin position="22"/>
        <end position="216"/>
    </location>
</feature>
<proteinExistence type="predicted"/>
<organism evidence="3 4">
    <name type="scientific">Rickenella mellea</name>
    <dbReference type="NCBI Taxonomy" id="50990"/>
    <lineage>
        <taxon>Eukaryota</taxon>
        <taxon>Fungi</taxon>
        <taxon>Dikarya</taxon>
        <taxon>Basidiomycota</taxon>
        <taxon>Agaricomycotina</taxon>
        <taxon>Agaricomycetes</taxon>
        <taxon>Hymenochaetales</taxon>
        <taxon>Rickenellaceae</taxon>
        <taxon>Rickenella</taxon>
    </lineage>
</organism>
<gene>
    <name evidence="3" type="ORF">BD410DRAFT_784183</name>
</gene>
<dbReference type="AlphaFoldDB" id="A0A4Y7QGZ8"/>
<keyword evidence="1" id="KW-0812">Transmembrane</keyword>
<keyword evidence="2" id="KW-0732">Signal</keyword>
<keyword evidence="4" id="KW-1185">Reference proteome</keyword>
<dbReference type="Proteomes" id="UP000294933">
    <property type="component" value="Unassembled WGS sequence"/>
</dbReference>
<evidence type="ECO:0000313" key="4">
    <source>
        <dbReference type="Proteomes" id="UP000294933"/>
    </source>
</evidence>
<evidence type="ECO:0000256" key="1">
    <source>
        <dbReference type="SAM" id="Phobius"/>
    </source>
</evidence>
<sequence>MRRTSYFLIFLAVLATTVLNAVSITRPDWLFVHSPDIFHSRVTVTYGLRQRCEASTINIPTPGSGGGIHYDEFSCRPFPTRMADQCDDENRTFCELWWTAGYAAFLSVAFGGVATFSVLLGSMTRSTRRTMWKSVAGFITLQACLQIVTFAIVTDIYRNVRYQPFDYARPSVGYVLNTVSWVANVLLALVVVVTGLAAEAGHSWAAGNRSYRPLQG</sequence>
<feature type="transmembrane region" description="Helical" evidence="1">
    <location>
        <begin position="100"/>
        <end position="123"/>
    </location>
</feature>
<dbReference type="VEuPathDB" id="FungiDB:BD410DRAFT_784183"/>
<dbReference type="Gene3D" id="1.20.140.150">
    <property type="match status" value="1"/>
</dbReference>
<dbReference type="OrthoDB" id="61370at2759"/>
<protein>
    <recommendedName>
        <fullName evidence="5">Pali-domain-containing protein</fullName>
    </recommendedName>
</protein>
<name>A0A4Y7QGZ8_9AGAM</name>
<feature type="transmembrane region" description="Helical" evidence="1">
    <location>
        <begin position="174"/>
        <end position="198"/>
    </location>
</feature>
<keyword evidence="1" id="KW-0472">Membrane</keyword>
<feature type="signal peptide" evidence="2">
    <location>
        <begin position="1"/>
        <end position="21"/>
    </location>
</feature>
<accession>A0A4Y7QGZ8</accession>
<evidence type="ECO:0000313" key="3">
    <source>
        <dbReference type="EMBL" id="TDL26140.1"/>
    </source>
</evidence>